<dbReference type="EMBL" id="JADQBC010000012">
    <property type="protein sequence ID" value="MBR8826834.1"/>
    <property type="molecule type" value="Genomic_DNA"/>
</dbReference>
<dbReference type="GO" id="GO:0110142">
    <property type="term" value="C:ubiquinone biosynthesis complex"/>
    <property type="evidence" value="ECO:0007669"/>
    <property type="project" value="UniProtKB-ARBA"/>
</dbReference>
<dbReference type="Pfam" id="PF01494">
    <property type="entry name" value="FAD_binding_3"/>
    <property type="match status" value="1"/>
</dbReference>
<dbReference type="GO" id="GO:0016705">
    <property type="term" value="F:oxidoreductase activity, acting on paired donors, with incorporation or reduction of molecular oxygen"/>
    <property type="evidence" value="ECO:0007669"/>
    <property type="project" value="InterPro"/>
</dbReference>
<dbReference type="FunFam" id="3.50.50.60:FF:000021">
    <property type="entry name" value="Ubiquinone biosynthesis monooxygenase COQ6"/>
    <property type="match status" value="1"/>
</dbReference>
<evidence type="ECO:0000259" key="7">
    <source>
        <dbReference type="Pfam" id="PF01494"/>
    </source>
</evidence>
<feature type="domain" description="FAD-binding" evidence="7">
    <location>
        <begin position="10"/>
        <end position="343"/>
    </location>
</feature>
<evidence type="ECO:0000256" key="2">
    <source>
        <dbReference type="ARBA" id="ARBA00005349"/>
    </source>
</evidence>
<dbReference type="AlphaFoldDB" id="A0A941GN68"/>
<comment type="cofactor">
    <cofactor evidence="1">
        <name>FAD</name>
        <dbReference type="ChEBI" id="CHEBI:57692"/>
    </cofactor>
</comment>
<evidence type="ECO:0000313" key="9">
    <source>
        <dbReference type="Proteomes" id="UP000767446"/>
    </source>
</evidence>
<dbReference type="GO" id="GO:0006744">
    <property type="term" value="P:ubiquinone biosynthetic process"/>
    <property type="evidence" value="ECO:0007669"/>
    <property type="project" value="InterPro"/>
</dbReference>
<dbReference type="GO" id="GO:0071949">
    <property type="term" value="F:FAD binding"/>
    <property type="evidence" value="ECO:0007669"/>
    <property type="project" value="InterPro"/>
</dbReference>
<protein>
    <submittedName>
        <fullName evidence="8">FAD-dependent hydroxylase</fullName>
    </submittedName>
</protein>
<dbReference type="PANTHER" id="PTHR43876">
    <property type="entry name" value="UBIQUINONE BIOSYNTHESIS MONOOXYGENASE COQ6, MITOCHONDRIAL"/>
    <property type="match status" value="1"/>
</dbReference>
<evidence type="ECO:0000256" key="4">
    <source>
        <dbReference type="ARBA" id="ARBA00022827"/>
    </source>
</evidence>
<dbReference type="InterPro" id="IPR018168">
    <property type="entry name" value="Ubi_Hdrlase_CS"/>
</dbReference>
<evidence type="ECO:0000256" key="5">
    <source>
        <dbReference type="ARBA" id="ARBA00023002"/>
    </source>
</evidence>
<dbReference type="InterPro" id="IPR010971">
    <property type="entry name" value="UbiH/COQ6"/>
</dbReference>
<dbReference type="Gene3D" id="3.50.50.60">
    <property type="entry name" value="FAD/NAD(P)-binding domain"/>
    <property type="match status" value="2"/>
</dbReference>
<organism evidence="8 9">
    <name type="scientific">Gomphosphaeria aponina SAG 52.96 = DSM 107014</name>
    <dbReference type="NCBI Taxonomy" id="1521640"/>
    <lineage>
        <taxon>Bacteria</taxon>
        <taxon>Bacillati</taxon>
        <taxon>Cyanobacteriota</taxon>
        <taxon>Cyanophyceae</taxon>
        <taxon>Oscillatoriophycideae</taxon>
        <taxon>Chroococcales</taxon>
        <taxon>Gomphosphaeriaceae</taxon>
        <taxon>Gomphosphaeria</taxon>
    </lineage>
</organism>
<sequence length="404" mass="44989">MAQKQINFDYDLAIVGGGIVGATLAGALKDSGLRIVIIEAQPLEVAAARKRAYAISLLSSRILSGIGVWEEILPEIGKFRHIRLSDADYPEVVRFATGDLNTDFLGYVAEHGIILKSLQNLIAQCPNINWLCPAEVMGVIYQESGAEIKVKVGEEVSEVRVKLVVGADGGRSPIREWAGIKTHGWKYWQSCVTFIIKHTAGENETAFERFWPTGPMGILPLPGNRCQIVWTAPHKEAQGLQKLDEKEFLTKLEYHTGGLLGKLEMVGDRFVFPVQLMQSDRYIQSRLALVGDAAHCCHPVGGQGLNLGIRDAASLAQILLQAEKKGEDMGDIRVLKRYESWRRKENLIILGFTDILDRTFSNNWWPVITVRRLGLWLMNNLPPIKIFALKLMTGLKGRTPQLAR</sequence>
<reference evidence="8" key="1">
    <citation type="submission" date="2021-02" db="EMBL/GenBank/DDBJ databases">
        <title>Metagenome analyses of Stigonema ocellatum DSM 106950, Chlorogloea purpurea SAG 13.99 and Gomphosphaeria aponina DSM 107014.</title>
        <authorList>
            <person name="Marter P."/>
            <person name="Huang S."/>
        </authorList>
    </citation>
    <scope>NUCLEOTIDE SEQUENCE</scope>
    <source>
        <strain evidence="8">JP213</strain>
    </source>
</reference>
<dbReference type="InterPro" id="IPR036188">
    <property type="entry name" value="FAD/NAD-bd_sf"/>
</dbReference>
<name>A0A941GN68_9CHRO</name>
<dbReference type="PRINTS" id="PR00420">
    <property type="entry name" value="RNGMNOXGNASE"/>
</dbReference>
<dbReference type="PROSITE" id="PS01304">
    <property type="entry name" value="UBIH"/>
    <property type="match status" value="1"/>
</dbReference>
<dbReference type="InterPro" id="IPR051205">
    <property type="entry name" value="UbiH/COQ6_monooxygenase"/>
</dbReference>
<keyword evidence="5" id="KW-0560">Oxidoreductase</keyword>
<comment type="caution">
    <text evidence="8">The sequence shown here is derived from an EMBL/GenBank/DDBJ whole genome shotgun (WGS) entry which is preliminary data.</text>
</comment>
<dbReference type="GO" id="GO:0004497">
    <property type="term" value="F:monooxygenase activity"/>
    <property type="evidence" value="ECO:0007669"/>
    <property type="project" value="UniProtKB-KW"/>
</dbReference>
<gene>
    <name evidence="8" type="ORF">DSM107014_02845</name>
</gene>
<comment type="similarity">
    <text evidence="2">Belongs to the UbiH/COQ6 family.</text>
</comment>
<dbReference type="PANTHER" id="PTHR43876:SF7">
    <property type="entry name" value="UBIQUINONE BIOSYNTHESIS MONOOXYGENASE COQ6, MITOCHONDRIAL"/>
    <property type="match status" value="1"/>
</dbReference>
<dbReference type="Proteomes" id="UP000767446">
    <property type="component" value="Unassembled WGS sequence"/>
</dbReference>
<dbReference type="SUPFAM" id="SSF51905">
    <property type="entry name" value="FAD/NAD(P)-binding domain"/>
    <property type="match status" value="1"/>
</dbReference>
<keyword evidence="3" id="KW-0285">Flavoprotein</keyword>
<evidence type="ECO:0000313" key="8">
    <source>
        <dbReference type="EMBL" id="MBR8826834.1"/>
    </source>
</evidence>
<evidence type="ECO:0000256" key="1">
    <source>
        <dbReference type="ARBA" id="ARBA00001974"/>
    </source>
</evidence>
<accession>A0A941GN68</accession>
<dbReference type="NCBIfam" id="TIGR01988">
    <property type="entry name" value="Ubi-OHases"/>
    <property type="match status" value="1"/>
</dbReference>
<dbReference type="NCBIfam" id="NF005612">
    <property type="entry name" value="PRK07364.1"/>
    <property type="match status" value="1"/>
</dbReference>
<proteinExistence type="inferred from homology"/>
<evidence type="ECO:0000256" key="6">
    <source>
        <dbReference type="ARBA" id="ARBA00023033"/>
    </source>
</evidence>
<keyword evidence="6" id="KW-0503">Monooxygenase</keyword>
<evidence type="ECO:0000256" key="3">
    <source>
        <dbReference type="ARBA" id="ARBA00022630"/>
    </source>
</evidence>
<keyword evidence="4" id="KW-0274">FAD</keyword>
<dbReference type="InterPro" id="IPR002938">
    <property type="entry name" value="FAD-bd"/>
</dbReference>